<protein>
    <recommendedName>
        <fullName evidence="9">Transcription factor CBF/NF-Y/archaeal histone domain-containing protein</fullName>
    </recommendedName>
</protein>
<accession>A0A6V7QXF1</accession>
<dbReference type="InterPro" id="IPR009072">
    <property type="entry name" value="Histone-fold"/>
</dbReference>
<evidence type="ECO:0000256" key="2">
    <source>
        <dbReference type="ARBA" id="ARBA00023015"/>
    </source>
</evidence>
<dbReference type="GO" id="GO:0000981">
    <property type="term" value="F:DNA-binding transcription factor activity, RNA polymerase II-specific"/>
    <property type="evidence" value="ECO:0007669"/>
    <property type="project" value="TreeGrafter"/>
</dbReference>
<feature type="region of interest" description="Disordered" evidence="7">
    <location>
        <begin position="30"/>
        <end position="51"/>
    </location>
</feature>
<keyword evidence="8" id="KW-0812">Transmembrane</keyword>
<proteinExistence type="inferred from homology"/>
<evidence type="ECO:0000259" key="9">
    <source>
        <dbReference type="Pfam" id="PF00808"/>
    </source>
</evidence>
<dbReference type="InterPro" id="IPR003958">
    <property type="entry name" value="CBFA_NFYB_domain"/>
</dbReference>
<keyword evidence="3" id="KW-0238">DNA-binding</keyword>
<dbReference type="CDD" id="cd22908">
    <property type="entry name" value="HFD_NFYC-like"/>
    <property type="match status" value="1"/>
</dbReference>
<dbReference type="PANTHER" id="PTHR10252">
    <property type="entry name" value="HISTONE-LIKE TRANSCRIPTION FACTOR CCAAT-RELATED"/>
    <property type="match status" value="1"/>
</dbReference>
<gene>
    <name evidence="10" type="ORF">CB5_LOCUS30617</name>
</gene>
<feature type="domain" description="Transcription factor CBF/NF-Y/archaeal histone" evidence="9">
    <location>
        <begin position="173"/>
        <end position="235"/>
    </location>
</feature>
<dbReference type="AlphaFoldDB" id="A0A6V7QXF1"/>
<sequence>MLNDKSNNGKKNQTSFAIIAVAVFICGGHGSSERKRRPRNDSALVHGGSSGGAVAAVVPVGAGAGTEVAAAGTEEVAAAVVVAAEAVACEFGGVPFLKSCARASKLHQQKEQEEETQWIRAATDPSSPPPAIVGAAAVVPYAPFPAPPPPREAFWAEQWREVERTVDVREHILPLARIKRIMKADEDVRMVAAEAPALFARACEMFIVDLTFRAWAQAHENRRRTLQRADVAVAVARTDVFDFLLDVVSLHDHPAPYADYYIHP</sequence>
<keyword evidence="4" id="KW-0804">Transcription</keyword>
<dbReference type="FunFam" id="1.10.20.10:FF:000006">
    <property type="entry name" value="Nuclear transcription factor Y subunit gamma"/>
    <property type="match status" value="1"/>
</dbReference>
<keyword evidence="5" id="KW-0539">Nucleus</keyword>
<dbReference type="PANTHER" id="PTHR10252:SF150">
    <property type="entry name" value="OS09G0480700 PROTEIN"/>
    <property type="match status" value="1"/>
</dbReference>
<evidence type="ECO:0000256" key="1">
    <source>
        <dbReference type="ARBA" id="ARBA00004123"/>
    </source>
</evidence>
<reference evidence="10" key="1">
    <citation type="submission" date="2020-07" db="EMBL/GenBank/DDBJ databases">
        <authorList>
            <person name="Lin J."/>
        </authorList>
    </citation>
    <scope>NUCLEOTIDE SEQUENCE</scope>
</reference>
<dbReference type="GO" id="GO:0046982">
    <property type="term" value="F:protein heterodimerization activity"/>
    <property type="evidence" value="ECO:0007669"/>
    <property type="project" value="InterPro"/>
</dbReference>
<comment type="similarity">
    <text evidence="6">Belongs to the NFYC/HAP5 subunit family.</text>
</comment>
<comment type="subcellular location">
    <subcellularLocation>
        <location evidence="1">Nucleus</location>
    </subcellularLocation>
</comment>
<evidence type="ECO:0000256" key="7">
    <source>
        <dbReference type="SAM" id="MobiDB-lite"/>
    </source>
</evidence>
<dbReference type="SUPFAM" id="SSF47113">
    <property type="entry name" value="Histone-fold"/>
    <property type="match status" value="1"/>
</dbReference>
<dbReference type="Gene3D" id="1.10.20.10">
    <property type="entry name" value="Histone, subunit A"/>
    <property type="match status" value="1"/>
</dbReference>
<evidence type="ECO:0000256" key="6">
    <source>
        <dbReference type="ARBA" id="ARBA00038129"/>
    </source>
</evidence>
<name>A0A6V7QXF1_ANACO</name>
<evidence type="ECO:0000256" key="3">
    <source>
        <dbReference type="ARBA" id="ARBA00023125"/>
    </source>
</evidence>
<evidence type="ECO:0000256" key="4">
    <source>
        <dbReference type="ARBA" id="ARBA00023163"/>
    </source>
</evidence>
<dbReference type="InterPro" id="IPR050568">
    <property type="entry name" value="Transcr_DNA_Rep_Reg"/>
</dbReference>
<keyword evidence="2" id="KW-0805">Transcription regulation</keyword>
<dbReference type="EMBL" id="CAJEUB010000055">
    <property type="protein sequence ID" value="CAD1847406.1"/>
    <property type="molecule type" value="Genomic_DNA"/>
</dbReference>
<evidence type="ECO:0000256" key="8">
    <source>
        <dbReference type="SAM" id="Phobius"/>
    </source>
</evidence>
<organism evidence="10">
    <name type="scientific">Ananas comosus var. bracteatus</name>
    <name type="common">red pineapple</name>
    <dbReference type="NCBI Taxonomy" id="296719"/>
    <lineage>
        <taxon>Eukaryota</taxon>
        <taxon>Viridiplantae</taxon>
        <taxon>Streptophyta</taxon>
        <taxon>Embryophyta</taxon>
        <taxon>Tracheophyta</taxon>
        <taxon>Spermatophyta</taxon>
        <taxon>Magnoliopsida</taxon>
        <taxon>Liliopsida</taxon>
        <taxon>Poales</taxon>
        <taxon>Bromeliaceae</taxon>
        <taxon>Bromelioideae</taxon>
        <taxon>Ananas</taxon>
    </lineage>
</organism>
<dbReference type="Pfam" id="PF00808">
    <property type="entry name" value="CBFD_NFYB_HMF"/>
    <property type="match status" value="1"/>
</dbReference>
<evidence type="ECO:0000313" key="10">
    <source>
        <dbReference type="EMBL" id="CAD1847406.1"/>
    </source>
</evidence>
<evidence type="ECO:0000256" key="5">
    <source>
        <dbReference type="ARBA" id="ARBA00023242"/>
    </source>
</evidence>
<keyword evidence="8" id="KW-1133">Transmembrane helix</keyword>
<feature type="transmembrane region" description="Helical" evidence="8">
    <location>
        <begin position="12"/>
        <end position="30"/>
    </location>
</feature>
<keyword evidence="8" id="KW-0472">Membrane</keyword>
<dbReference type="GO" id="GO:0005634">
    <property type="term" value="C:nucleus"/>
    <property type="evidence" value="ECO:0007669"/>
    <property type="project" value="UniProtKB-SubCell"/>
</dbReference>
<dbReference type="GO" id="GO:0000978">
    <property type="term" value="F:RNA polymerase II cis-regulatory region sequence-specific DNA binding"/>
    <property type="evidence" value="ECO:0007669"/>
    <property type="project" value="TreeGrafter"/>
</dbReference>